<proteinExistence type="predicted"/>
<reference evidence="2" key="1">
    <citation type="journal article" date="2016" name="Stand. Genomic Sci.">
        <title>Complete genome sequence of Methanospirillum hungatei type strain JF1.</title>
        <authorList>
            <person name="Gunsalus R.P."/>
            <person name="Cook L.E."/>
            <person name="Crable B."/>
            <person name="Rohlin L."/>
            <person name="McDonald E."/>
            <person name="Mouttaki H."/>
            <person name="Sieber J.R."/>
            <person name="Poweleit N."/>
            <person name="Zhou H."/>
            <person name="Lapidus A.L."/>
            <person name="Daligault H.E."/>
            <person name="Land M."/>
            <person name="Gilna P."/>
            <person name="Ivanova N."/>
            <person name="Kyrpides N."/>
            <person name="Culley D.E."/>
            <person name="McInerney M.J."/>
        </authorList>
    </citation>
    <scope>NUCLEOTIDE SEQUENCE [LARGE SCALE GENOMIC DNA]</scope>
    <source>
        <strain evidence="2">ATCC 27890 / DSM 864 / NBRC 100397 / JF-1</strain>
    </source>
</reference>
<dbReference type="STRING" id="323259.Mhun_1869"/>
<dbReference type="InParanoid" id="Q2FM70"/>
<organism evidence="1 2">
    <name type="scientific">Methanospirillum hungatei JF-1 (strain ATCC 27890 / DSM 864 / NBRC 100397 / JF-1)</name>
    <dbReference type="NCBI Taxonomy" id="323259"/>
    <lineage>
        <taxon>Archaea</taxon>
        <taxon>Methanobacteriati</taxon>
        <taxon>Methanobacteriota</taxon>
        <taxon>Stenosarchaea group</taxon>
        <taxon>Methanomicrobia</taxon>
        <taxon>Methanomicrobiales</taxon>
        <taxon>Methanospirillaceae</taxon>
        <taxon>Methanospirillum</taxon>
    </lineage>
</organism>
<name>Q2FM70_METHJ</name>
<dbReference type="GeneID" id="3922079"/>
<dbReference type="KEGG" id="mhu:Mhun_1869"/>
<keyword evidence="2" id="KW-1185">Reference proteome</keyword>
<protein>
    <submittedName>
        <fullName evidence="1">Uncharacterized protein</fullName>
    </submittedName>
</protein>
<evidence type="ECO:0000313" key="2">
    <source>
        <dbReference type="Proteomes" id="UP000001941"/>
    </source>
</evidence>
<dbReference type="OrthoDB" id="381571at2157"/>
<dbReference type="AlphaFoldDB" id="Q2FM70"/>
<dbReference type="EMBL" id="CP000254">
    <property type="protein sequence ID" value="ABD41586.1"/>
    <property type="molecule type" value="Genomic_DNA"/>
</dbReference>
<dbReference type="RefSeq" id="WP_011448850.1">
    <property type="nucleotide sequence ID" value="NC_007796.1"/>
</dbReference>
<accession>Q2FM70</accession>
<gene>
    <name evidence="1" type="ordered locus">Mhun_1869</name>
</gene>
<dbReference type="EnsemblBacteria" id="ABD41586">
    <property type="protein sequence ID" value="ABD41586"/>
    <property type="gene ID" value="Mhun_1869"/>
</dbReference>
<evidence type="ECO:0000313" key="1">
    <source>
        <dbReference type="EMBL" id="ABD41586.1"/>
    </source>
</evidence>
<dbReference type="HOGENOM" id="CLU_1182882_0_0_2"/>
<sequence length="234" mass="27221">MAIKEISGMDYTFQDILNQIFDKQKRDYLTITELKTSLPKNIENFLGPQPKKGTNKKFIERLKPHLSEAYTIHKKGASTYLLRAPIQDIIHAYIVQKTSVSIRNVSKKLPFQKELIADALNALVQSGAIQLKIVPTSRDYMIQILVPERPDPFREIKKAYDTIRMGKNYVKIFALRRFLNWPKHVFDSVIQSLWDAGVVELQASDPYLLTEDQRADSYMDKTHTLRILLIWRNE</sequence>
<dbReference type="Proteomes" id="UP000001941">
    <property type="component" value="Chromosome"/>
</dbReference>